<proteinExistence type="predicted"/>
<keyword evidence="4" id="KW-1185">Reference proteome</keyword>
<feature type="compositionally biased region" description="Basic and acidic residues" evidence="1">
    <location>
        <begin position="391"/>
        <end position="401"/>
    </location>
</feature>
<evidence type="ECO:0000313" key="4">
    <source>
        <dbReference type="Proteomes" id="UP001620645"/>
    </source>
</evidence>
<dbReference type="Gene3D" id="1.10.287.70">
    <property type="match status" value="1"/>
</dbReference>
<feature type="region of interest" description="Disordered" evidence="1">
    <location>
        <begin position="313"/>
        <end position="335"/>
    </location>
</feature>
<feature type="transmembrane region" description="Helical" evidence="2">
    <location>
        <begin position="258"/>
        <end position="278"/>
    </location>
</feature>
<dbReference type="AlphaFoldDB" id="A0ABD2JHN1"/>
<name>A0ABD2JHN1_HETSC</name>
<evidence type="ECO:0000256" key="2">
    <source>
        <dbReference type="SAM" id="Phobius"/>
    </source>
</evidence>
<keyword evidence="2" id="KW-0812">Transmembrane</keyword>
<feature type="transmembrane region" description="Helical" evidence="2">
    <location>
        <begin position="16"/>
        <end position="38"/>
    </location>
</feature>
<feature type="compositionally biased region" description="Polar residues" evidence="1">
    <location>
        <begin position="351"/>
        <end position="363"/>
    </location>
</feature>
<sequence>MPLRLGSSFELAFRRAVFSLLLLLLFLLFNALLLSLLGQFEWAQRTARVGRQSHALKRSRRMDFERHELISTLWAESVAARSESDWSLAANAKLDAYERMLASEAAHFDGTRAAAAVSPSPSYNPWTFAETVRTLLTAVTTMGGGALSEIGPSLLGPATKLLSALFLLFGIPLTLIHIGHCVKAANALIEANFGKSSNLGLFVVAGGILLIAAIVVDIATVGTEEEERETSFFDSLFSVFLAFGTISSPHSLRQFSPFLLIPFSIVLLTVAGLVFGALQRSIELWVAPHEFAFANGICGQIGRAVSAVRLNGDEEDGEEGDESEPKQHHQQSHTQQGLLFRGAQFEFGDCSQANDASTTTTPFGTGRRSIVGQTIHEDDEEQQQHSPANFRGERINSNDWK</sequence>
<protein>
    <submittedName>
        <fullName evidence="3">Uncharacterized protein</fullName>
    </submittedName>
</protein>
<dbReference type="Proteomes" id="UP001620645">
    <property type="component" value="Unassembled WGS sequence"/>
</dbReference>
<reference evidence="3 4" key="1">
    <citation type="submission" date="2024-10" db="EMBL/GenBank/DDBJ databases">
        <authorList>
            <person name="Kim D."/>
        </authorList>
    </citation>
    <scope>NUCLEOTIDE SEQUENCE [LARGE SCALE GENOMIC DNA]</scope>
    <source>
        <strain evidence="3">Taebaek</strain>
    </source>
</reference>
<evidence type="ECO:0000256" key="1">
    <source>
        <dbReference type="SAM" id="MobiDB-lite"/>
    </source>
</evidence>
<feature type="compositionally biased region" description="Acidic residues" evidence="1">
    <location>
        <begin position="313"/>
        <end position="322"/>
    </location>
</feature>
<keyword evidence="2" id="KW-0472">Membrane</keyword>
<organism evidence="3 4">
    <name type="scientific">Heterodera schachtii</name>
    <name type="common">Sugarbeet cyst nematode worm</name>
    <name type="synonym">Tylenchus schachtii</name>
    <dbReference type="NCBI Taxonomy" id="97005"/>
    <lineage>
        <taxon>Eukaryota</taxon>
        <taxon>Metazoa</taxon>
        <taxon>Ecdysozoa</taxon>
        <taxon>Nematoda</taxon>
        <taxon>Chromadorea</taxon>
        <taxon>Rhabditida</taxon>
        <taxon>Tylenchina</taxon>
        <taxon>Tylenchomorpha</taxon>
        <taxon>Tylenchoidea</taxon>
        <taxon>Heteroderidae</taxon>
        <taxon>Heteroderinae</taxon>
        <taxon>Heterodera</taxon>
    </lineage>
</organism>
<feature type="region of interest" description="Disordered" evidence="1">
    <location>
        <begin position="351"/>
        <end position="401"/>
    </location>
</feature>
<evidence type="ECO:0000313" key="3">
    <source>
        <dbReference type="EMBL" id="KAL3090116.1"/>
    </source>
</evidence>
<feature type="transmembrane region" description="Helical" evidence="2">
    <location>
        <begin position="199"/>
        <end position="220"/>
    </location>
</feature>
<dbReference type="EMBL" id="JBICCN010000143">
    <property type="protein sequence ID" value="KAL3090116.1"/>
    <property type="molecule type" value="Genomic_DNA"/>
</dbReference>
<feature type="transmembrane region" description="Helical" evidence="2">
    <location>
        <begin position="232"/>
        <end position="252"/>
    </location>
</feature>
<gene>
    <name evidence="3" type="ORF">niasHS_006568</name>
</gene>
<feature type="transmembrane region" description="Helical" evidence="2">
    <location>
        <begin position="161"/>
        <end position="179"/>
    </location>
</feature>
<accession>A0ABD2JHN1</accession>
<keyword evidence="2" id="KW-1133">Transmembrane helix</keyword>
<comment type="caution">
    <text evidence="3">The sequence shown here is derived from an EMBL/GenBank/DDBJ whole genome shotgun (WGS) entry which is preliminary data.</text>
</comment>